<evidence type="ECO:0000313" key="3">
    <source>
        <dbReference type="Proteomes" id="UP000004358"/>
    </source>
</evidence>
<organism evidence="2 3">
    <name type="scientific">Blastopirellula marina DSM 3645</name>
    <dbReference type="NCBI Taxonomy" id="314230"/>
    <lineage>
        <taxon>Bacteria</taxon>
        <taxon>Pseudomonadati</taxon>
        <taxon>Planctomycetota</taxon>
        <taxon>Planctomycetia</taxon>
        <taxon>Pirellulales</taxon>
        <taxon>Pirellulaceae</taxon>
        <taxon>Blastopirellula</taxon>
    </lineage>
</organism>
<dbReference type="EMBL" id="AANZ01000039">
    <property type="protein sequence ID" value="EAQ77230.1"/>
    <property type="molecule type" value="Genomic_DNA"/>
</dbReference>
<gene>
    <name evidence="2" type="ORF">DSM3645_04185</name>
</gene>
<proteinExistence type="predicted"/>
<feature type="signal peptide" evidence="1">
    <location>
        <begin position="1"/>
        <end position="24"/>
    </location>
</feature>
<keyword evidence="1" id="KW-0732">Signal</keyword>
<comment type="caution">
    <text evidence="2">The sequence shown here is derived from an EMBL/GenBank/DDBJ whole genome shotgun (WGS) entry which is preliminary data.</text>
</comment>
<name>A4A1Z6_9BACT</name>
<dbReference type="HOGENOM" id="CLU_1363990_0_0_0"/>
<accession>A4A1Z6</accession>
<evidence type="ECO:0000313" key="2">
    <source>
        <dbReference type="EMBL" id="EAQ77230.1"/>
    </source>
</evidence>
<dbReference type="RefSeq" id="WP_002654431.1">
    <property type="nucleotide sequence ID" value="NZ_CH672377.1"/>
</dbReference>
<dbReference type="PROSITE" id="PS51257">
    <property type="entry name" value="PROKAR_LIPOPROTEIN"/>
    <property type="match status" value="1"/>
</dbReference>
<dbReference type="AlphaFoldDB" id="A4A1Z6"/>
<evidence type="ECO:0000256" key="1">
    <source>
        <dbReference type="SAM" id="SignalP"/>
    </source>
</evidence>
<reference evidence="2 3" key="1">
    <citation type="submission" date="2006-02" db="EMBL/GenBank/DDBJ databases">
        <authorList>
            <person name="Amann R."/>
            <person name="Ferriera S."/>
            <person name="Johnson J."/>
            <person name="Kravitz S."/>
            <person name="Halpern A."/>
            <person name="Remington K."/>
            <person name="Beeson K."/>
            <person name="Tran B."/>
            <person name="Rogers Y.-H."/>
            <person name="Friedman R."/>
            <person name="Venter J.C."/>
        </authorList>
    </citation>
    <scope>NUCLEOTIDE SEQUENCE [LARGE SCALE GENOMIC DNA]</scope>
    <source>
        <strain evidence="2 3">DSM 3645</strain>
    </source>
</reference>
<sequence length="200" mass="23357">MLHRQLLQLGCAIALFACSLEADAQNFAVREKPPFDQIEQIARRHFLAIRGYHEDQLLVESEVREFLPQLRQLGWWSFPWRRLPRYSLADNQFIVSIVYVKHPPVELSTCLKAPERVYNRMERLSCSPIGRILLLELSQRDDFYTVILQEPAQLCVESELLSEFEVAAAIELLNIDEPTGRVYTLQQLLESLRHEYFAVN</sequence>
<dbReference type="Proteomes" id="UP000004358">
    <property type="component" value="Unassembled WGS sequence"/>
</dbReference>
<protein>
    <submittedName>
        <fullName evidence="2">Uncharacterized protein</fullName>
    </submittedName>
</protein>
<feature type="chain" id="PRO_5002665501" evidence="1">
    <location>
        <begin position="25"/>
        <end position="200"/>
    </location>
</feature>
<dbReference type="OrthoDB" id="265536at2"/>